<dbReference type="AlphaFoldDB" id="A0A2A3YP35"/>
<keyword evidence="2" id="KW-0812">Transmembrane</keyword>
<feature type="transmembrane region" description="Helical" evidence="2">
    <location>
        <begin position="129"/>
        <end position="147"/>
    </location>
</feature>
<dbReference type="Proteomes" id="UP000218598">
    <property type="component" value="Unassembled WGS sequence"/>
</dbReference>
<dbReference type="EMBL" id="NRGR01000001">
    <property type="protein sequence ID" value="PCC41019.1"/>
    <property type="molecule type" value="Genomic_DNA"/>
</dbReference>
<evidence type="ECO:0000313" key="3">
    <source>
        <dbReference type="EMBL" id="PCC41019.1"/>
    </source>
</evidence>
<feature type="compositionally biased region" description="Low complexity" evidence="1">
    <location>
        <begin position="49"/>
        <end position="59"/>
    </location>
</feature>
<reference evidence="3 4" key="1">
    <citation type="journal article" date="2017" name="Elife">
        <title>Extensive horizontal gene transfer in cheese-associated bacteria.</title>
        <authorList>
            <person name="Bonham K.S."/>
            <person name="Wolfe B.E."/>
            <person name="Dutton R.J."/>
        </authorList>
    </citation>
    <scope>NUCLEOTIDE SEQUENCE [LARGE SCALE GENOMIC DNA]</scope>
    <source>
        <strain evidence="3 4">341_9</strain>
    </source>
</reference>
<evidence type="ECO:0000256" key="2">
    <source>
        <dbReference type="SAM" id="Phobius"/>
    </source>
</evidence>
<feature type="compositionally biased region" description="Gly residues" evidence="1">
    <location>
        <begin position="33"/>
        <end position="48"/>
    </location>
</feature>
<comment type="caution">
    <text evidence="3">The sequence shown here is derived from an EMBL/GenBank/DDBJ whole genome shotgun (WGS) entry which is preliminary data.</text>
</comment>
<keyword evidence="2" id="KW-1133">Transmembrane helix</keyword>
<gene>
    <name evidence="3" type="ORF">CIK66_00130</name>
</gene>
<feature type="compositionally biased region" description="Low complexity" evidence="1">
    <location>
        <begin position="74"/>
        <end position="84"/>
    </location>
</feature>
<name>A0A2A3YP35_9MICO</name>
<dbReference type="RefSeq" id="WP_096196172.1">
    <property type="nucleotide sequence ID" value="NZ_JBQQGT010000019.1"/>
</dbReference>
<protein>
    <submittedName>
        <fullName evidence="3">Uncharacterized protein</fullName>
    </submittedName>
</protein>
<evidence type="ECO:0000256" key="1">
    <source>
        <dbReference type="SAM" id="MobiDB-lite"/>
    </source>
</evidence>
<keyword evidence="2" id="KW-0472">Membrane</keyword>
<accession>A0A2A3YP35</accession>
<evidence type="ECO:0000313" key="4">
    <source>
        <dbReference type="Proteomes" id="UP000218598"/>
    </source>
</evidence>
<feature type="region of interest" description="Disordered" evidence="1">
    <location>
        <begin position="1"/>
        <end position="121"/>
    </location>
</feature>
<proteinExistence type="predicted"/>
<sequence length="178" mass="17992">MTTPWGNDDRGLDGEQSWLGGPGRSGHEVTPGGTEGGAAGGAQGGSGSSDGWSSDFGPDTGSRPDGAGAGGGQAQSSDPADSSARQYQGPQFGNGGDRSDGNDSGWATDFHGTNGSQGNGSAVAKKTSILGAIVTIIALVVIAVIAYRSGTQIWWMVFFVGVPLIRRLVRLLGRGARR</sequence>
<feature type="compositionally biased region" description="Polar residues" evidence="1">
    <location>
        <begin position="111"/>
        <end position="120"/>
    </location>
</feature>
<organism evidence="3 4">
    <name type="scientific">Brachybacterium alimentarium</name>
    <dbReference type="NCBI Taxonomy" id="47845"/>
    <lineage>
        <taxon>Bacteria</taxon>
        <taxon>Bacillati</taxon>
        <taxon>Actinomycetota</taxon>
        <taxon>Actinomycetes</taxon>
        <taxon>Micrococcales</taxon>
        <taxon>Dermabacteraceae</taxon>
        <taxon>Brachybacterium</taxon>
    </lineage>
</organism>
<keyword evidence="4" id="KW-1185">Reference proteome</keyword>
<feature type="transmembrane region" description="Helical" evidence="2">
    <location>
        <begin position="153"/>
        <end position="169"/>
    </location>
</feature>